<dbReference type="GO" id="GO:0022857">
    <property type="term" value="F:transmembrane transporter activity"/>
    <property type="evidence" value="ECO:0007669"/>
    <property type="project" value="InterPro"/>
</dbReference>
<dbReference type="PANTHER" id="PTHR42770:SF11">
    <property type="entry name" value="INNER MEMBRANE TRANSPORT PROTEIN YBAT"/>
    <property type="match status" value="1"/>
</dbReference>
<feature type="transmembrane region" description="Helical" evidence="6">
    <location>
        <begin position="191"/>
        <end position="210"/>
    </location>
</feature>
<evidence type="ECO:0000313" key="8">
    <source>
        <dbReference type="Proteomes" id="UP000032552"/>
    </source>
</evidence>
<evidence type="ECO:0000256" key="6">
    <source>
        <dbReference type="SAM" id="Phobius"/>
    </source>
</evidence>
<dbReference type="Pfam" id="PF13520">
    <property type="entry name" value="AA_permease_2"/>
    <property type="match status" value="1"/>
</dbReference>
<feature type="transmembrane region" description="Helical" evidence="6">
    <location>
        <begin position="84"/>
        <end position="106"/>
    </location>
</feature>
<dbReference type="Proteomes" id="UP000032552">
    <property type="component" value="Unassembled WGS sequence"/>
</dbReference>
<evidence type="ECO:0000256" key="4">
    <source>
        <dbReference type="ARBA" id="ARBA00022989"/>
    </source>
</evidence>
<evidence type="ECO:0000313" key="7">
    <source>
        <dbReference type="EMBL" id="GAN38099.1"/>
    </source>
</evidence>
<dbReference type="EMBL" id="BAYM01000391">
    <property type="protein sequence ID" value="GAN38099.1"/>
    <property type="molecule type" value="Genomic_DNA"/>
</dbReference>
<feature type="transmembrane region" description="Helical" evidence="6">
    <location>
        <begin position="394"/>
        <end position="416"/>
    </location>
</feature>
<reference evidence="8" key="1">
    <citation type="submission" date="2014-05" db="EMBL/GenBank/DDBJ databases">
        <title>Whole genome sequencing of Lactobacillus casei NRIC0644.</title>
        <authorList>
            <person name="Atarashi H."/>
            <person name="Yoshida Y."/>
            <person name="Fujimura S."/>
            <person name="Tanaka N."/>
            <person name="Shiwa Y."/>
            <person name="Yoshikawa H."/>
            <person name="Okada S."/>
            <person name="Nakagawa J."/>
        </authorList>
    </citation>
    <scope>NUCLEOTIDE SEQUENCE [LARGE SCALE GENOMIC DNA]</scope>
    <source>
        <strain evidence="8">NRIC0644</strain>
    </source>
</reference>
<evidence type="ECO:0000256" key="5">
    <source>
        <dbReference type="ARBA" id="ARBA00023136"/>
    </source>
</evidence>
<keyword evidence="5 6" id="KW-0472">Membrane</keyword>
<feature type="transmembrane region" description="Helical" evidence="6">
    <location>
        <begin position="151"/>
        <end position="171"/>
    </location>
</feature>
<feature type="transmembrane region" description="Helical" evidence="6">
    <location>
        <begin position="222"/>
        <end position="241"/>
    </location>
</feature>
<comment type="caution">
    <text evidence="7">The sequence shown here is derived from an EMBL/GenBank/DDBJ whole genome shotgun (WGS) entry which is preliminary data.</text>
</comment>
<dbReference type="PANTHER" id="PTHR42770">
    <property type="entry name" value="AMINO ACID TRANSPORTER-RELATED"/>
    <property type="match status" value="1"/>
</dbReference>
<feature type="transmembrane region" description="Helical" evidence="6">
    <location>
        <begin position="118"/>
        <end position="139"/>
    </location>
</feature>
<name>A0A0C9Q135_LACPA</name>
<comment type="subcellular location">
    <subcellularLocation>
        <location evidence="1">Cell membrane</location>
        <topology evidence="1">Multi-pass membrane protein</topology>
    </subcellularLocation>
</comment>
<dbReference type="InterPro" id="IPR050367">
    <property type="entry name" value="APC_superfamily"/>
</dbReference>
<feature type="transmembrane region" description="Helical" evidence="6">
    <location>
        <begin position="43"/>
        <end position="63"/>
    </location>
</feature>
<protein>
    <submittedName>
        <fullName evidence="7">Amino acid transporter</fullName>
    </submittedName>
</protein>
<feature type="transmembrane region" description="Helical" evidence="6">
    <location>
        <begin position="333"/>
        <end position="352"/>
    </location>
</feature>
<accession>A0A0C9Q135</accession>
<dbReference type="RefSeq" id="WP_003589893.1">
    <property type="nucleotide sequence ID" value="NZ_BAYM01000391.1"/>
</dbReference>
<dbReference type="GO" id="GO:0005886">
    <property type="term" value="C:plasma membrane"/>
    <property type="evidence" value="ECO:0007669"/>
    <property type="project" value="UniProtKB-SubCell"/>
</dbReference>
<feature type="transmembrane region" description="Helical" evidence="6">
    <location>
        <begin position="282"/>
        <end position="303"/>
    </location>
</feature>
<feature type="transmembrane region" description="Helical" evidence="6">
    <location>
        <begin position="422"/>
        <end position="439"/>
    </location>
</feature>
<evidence type="ECO:0000256" key="1">
    <source>
        <dbReference type="ARBA" id="ARBA00004651"/>
    </source>
</evidence>
<proteinExistence type="predicted"/>
<sequence length="451" mass="48297">MQKRKKLTLLEVFGLSIAMVAPTGAMSFNTASAAANAGINMPIAFLLGGIGVLFVAISFVELGKRIPGDGSAYAYNAKALGEKAGFISGWLLVLTYVTFVFSSGAIVGNFADVFLSHFGIHLPVNLYNIIVLLLGGWLSHKGIEFSTRLTLVLELLAVLVLSVLTVVIIFSGGRSGNSVQPFIPQPHMATGLGMGMVFALMSFAGFEGSATIAPRATHPRKAISIALLGAVSFAAIFYFLVSYAEVIGFGSAHIGDLAKSTAPMNFLATHYLGTNAAIFMDFAAMVSYFACYFGALNAGAFMLEALGKSGYLHPWLAELSGDKQTPTHALDGITGLALIVYAIFAIGLGVSASDMYNWFGTIGMLGLLTVYVLVNIGAIVYFRKDKGRSMFKHVLAPVIGILVLIYPIYTSLWPIPAFPMNTFPYIAIIWFLIGLWVATKRRNVETSLEDF</sequence>
<dbReference type="Gene3D" id="1.20.1740.10">
    <property type="entry name" value="Amino acid/polyamine transporter I"/>
    <property type="match status" value="1"/>
</dbReference>
<keyword evidence="4 6" id="KW-1133">Transmembrane helix</keyword>
<gene>
    <name evidence="7" type="ORF">LC0644_2688</name>
</gene>
<feature type="transmembrane region" description="Helical" evidence="6">
    <location>
        <begin position="358"/>
        <end position="382"/>
    </location>
</feature>
<organism evidence="7 8">
    <name type="scientific">Lacticaseibacillus paracasei NRIC 0644</name>
    <dbReference type="NCBI Taxonomy" id="1435038"/>
    <lineage>
        <taxon>Bacteria</taxon>
        <taxon>Bacillati</taxon>
        <taxon>Bacillota</taxon>
        <taxon>Bacilli</taxon>
        <taxon>Lactobacillales</taxon>
        <taxon>Lactobacillaceae</taxon>
        <taxon>Lacticaseibacillus</taxon>
    </lineage>
</organism>
<dbReference type="InterPro" id="IPR002293">
    <property type="entry name" value="AA/rel_permease1"/>
</dbReference>
<evidence type="ECO:0000256" key="2">
    <source>
        <dbReference type="ARBA" id="ARBA00022475"/>
    </source>
</evidence>
<dbReference type="PIRSF" id="PIRSF006060">
    <property type="entry name" value="AA_transporter"/>
    <property type="match status" value="1"/>
</dbReference>
<dbReference type="AlphaFoldDB" id="A0A0C9Q135"/>
<evidence type="ECO:0000256" key="3">
    <source>
        <dbReference type="ARBA" id="ARBA00022692"/>
    </source>
</evidence>
<keyword evidence="2" id="KW-1003">Cell membrane</keyword>
<keyword evidence="3 6" id="KW-0812">Transmembrane</keyword>